<feature type="domain" description="Ubiquitin-like" evidence="7">
    <location>
        <begin position="432"/>
        <end position="499"/>
    </location>
</feature>
<protein>
    <recommendedName>
        <fullName evidence="11">Kinesin-like protein</fullName>
    </recommendedName>
</protein>
<dbReference type="GO" id="GO:0007052">
    <property type="term" value="P:mitotic spindle organization"/>
    <property type="evidence" value="ECO:0007669"/>
    <property type="project" value="TreeGrafter"/>
</dbReference>
<keyword evidence="2" id="KW-0963">Cytoplasm</keyword>
<comment type="subcellular location">
    <subcellularLocation>
        <location evidence="1">Cytoplasm</location>
    </subcellularLocation>
</comment>
<dbReference type="Gene3D" id="3.40.850.10">
    <property type="entry name" value="Kinesin motor domain"/>
    <property type="match status" value="2"/>
</dbReference>
<dbReference type="AlphaFoldDB" id="A0AA36JFK8"/>
<feature type="binding site" evidence="6">
    <location>
        <begin position="175"/>
        <end position="182"/>
    </location>
    <ligand>
        <name>ATP</name>
        <dbReference type="ChEBI" id="CHEBI:30616"/>
    </ligand>
</feature>
<sequence>MDASASPVVPLPAVPAVRLVVRTLGGDVLAEPQVELSWSVWELKRALFSAGAPAIARQKLLLEERPLADSETLAAAGLSDGAQLLCLCVPTPDGKNMVQAVVRCRSMSEEEVARGCRRVLTLDPATNSARLHKDEEENSFSFYKVLEQHSELDELGQKLVQNVVEGYSSTVFAFGTTGSGKSSSLWGEKEEEGLALAWGRQLLEPRSARLQPRGARFCCSLLEIRSSTTDLLAEADSAVVQLRAEKGADGSSVVAKDVTSVEVKTLEEMKVVLGFGLRRSTQRRKEFPGPYGDADLIFSLTVETVEEGQPCIRSLQFAECRGAGRVVSAGCARCMKEAASYAAAQSSMMQVVHSLASPRRGPHVPYRNSRLAFLLKDSLGGPTKTLWLSHVTPTDADYKETLSTLRYTSNVGRIENPPLVMRRGPVPDAVPLQVVVRTMGGEVLAEPQVDLRWPVRELKQLLWAAGAPTLGRQKLLLEEQQLEDSRTLAESGVSDGAHLLCLCVPAEEDGKNFVRAAVRCRPMSKEELANGCSRVLTMDTAAGSLRLQRADRQEAKSFTFHKVFDESCGQQQLFNELGPDLVQCILEGHDATVIAMGTTGSGKSASLWGDETNRAGLASLCGRHLLAAAQRSGRSWRVSGSWLDIFCVEVFDLLAEADSFLELSEIHGATVAEGATAVEVKNPEELQAILDFGLRRSQAHRAAREAARGSATPLYSDRVFALTVETLDAAGKNTEFIRRLLFVECKGSERMQKVGKHTHKEAISYSSLLPAIGNVVSSLAEARPGTYVPYRDSKLTLLLKQSLGGPTKTLWLSHVTPTDLAYEESLSTVRYAARAARIENPPLARGSWPPVAPIALAAAPWITDPPSGGYHAE</sequence>
<comment type="similarity">
    <text evidence="6">Belongs to the TRAFAC class myosin-kinesin ATPase superfamily. Kinesin family.</text>
</comment>
<dbReference type="Proteomes" id="UP001178507">
    <property type="component" value="Unassembled WGS sequence"/>
</dbReference>
<dbReference type="GO" id="GO:0005737">
    <property type="term" value="C:cytoplasm"/>
    <property type="evidence" value="ECO:0007669"/>
    <property type="project" value="UniProtKB-SubCell"/>
</dbReference>
<keyword evidence="6" id="KW-0505">Motor protein</keyword>
<feature type="binding site" evidence="6">
    <location>
        <begin position="597"/>
        <end position="604"/>
    </location>
    <ligand>
        <name>ATP</name>
        <dbReference type="ChEBI" id="CHEBI:30616"/>
    </ligand>
</feature>
<dbReference type="GO" id="GO:0005875">
    <property type="term" value="C:microtubule associated complex"/>
    <property type="evidence" value="ECO:0007669"/>
    <property type="project" value="TreeGrafter"/>
</dbReference>
<gene>
    <name evidence="9" type="ORF">EVOR1521_LOCUS26891</name>
</gene>
<keyword evidence="10" id="KW-1185">Reference proteome</keyword>
<evidence type="ECO:0000256" key="1">
    <source>
        <dbReference type="ARBA" id="ARBA00004496"/>
    </source>
</evidence>
<dbReference type="SUPFAM" id="SSF54236">
    <property type="entry name" value="Ubiquitin-like"/>
    <property type="match status" value="2"/>
</dbReference>
<evidence type="ECO:0000256" key="6">
    <source>
        <dbReference type="PROSITE-ProRule" id="PRU00283"/>
    </source>
</evidence>
<feature type="domain" description="Kinesin motor" evidence="8">
    <location>
        <begin position="97"/>
        <end position="414"/>
    </location>
</feature>
<dbReference type="SMART" id="SM00213">
    <property type="entry name" value="UBQ"/>
    <property type="match status" value="2"/>
</dbReference>
<dbReference type="GO" id="GO:0005524">
    <property type="term" value="F:ATP binding"/>
    <property type="evidence" value="ECO:0007669"/>
    <property type="project" value="UniProtKB-UniRule"/>
</dbReference>
<evidence type="ECO:0000313" key="10">
    <source>
        <dbReference type="Proteomes" id="UP001178507"/>
    </source>
</evidence>
<dbReference type="Gene3D" id="3.10.20.90">
    <property type="entry name" value="Phosphatidylinositol 3-kinase Catalytic Subunit, Chain A, domain 1"/>
    <property type="match status" value="2"/>
</dbReference>
<dbReference type="InterPro" id="IPR001752">
    <property type="entry name" value="Kinesin_motor_dom"/>
</dbReference>
<evidence type="ECO:0000256" key="2">
    <source>
        <dbReference type="ARBA" id="ARBA00022490"/>
    </source>
</evidence>
<dbReference type="CDD" id="cd17039">
    <property type="entry name" value="Ubl_ubiquitin_like"/>
    <property type="match status" value="2"/>
</dbReference>
<dbReference type="InterPro" id="IPR000626">
    <property type="entry name" value="Ubiquitin-like_dom"/>
</dbReference>
<evidence type="ECO:0000256" key="3">
    <source>
        <dbReference type="ARBA" id="ARBA00022741"/>
    </source>
</evidence>
<keyword evidence="4 6" id="KW-0067">ATP-binding</keyword>
<evidence type="ECO:0000259" key="7">
    <source>
        <dbReference type="PROSITE" id="PS50053"/>
    </source>
</evidence>
<dbReference type="GO" id="GO:0051231">
    <property type="term" value="P:spindle elongation"/>
    <property type="evidence" value="ECO:0007669"/>
    <property type="project" value="TreeGrafter"/>
</dbReference>
<dbReference type="GO" id="GO:0007018">
    <property type="term" value="P:microtubule-based movement"/>
    <property type="evidence" value="ECO:0007669"/>
    <property type="project" value="InterPro"/>
</dbReference>
<dbReference type="InterPro" id="IPR027417">
    <property type="entry name" value="P-loop_NTPase"/>
</dbReference>
<evidence type="ECO:0000256" key="5">
    <source>
        <dbReference type="ARBA" id="ARBA00023054"/>
    </source>
</evidence>
<dbReference type="SUPFAM" id="SSF52540">
    <property type="entry name" value="P-loop containing nucleoside triphosphate hydrolases"/>
    <property type="match status" value="2"/>
</dbReference>
<evidence type="ECO:0000259" key="8">
    <source>
        <dbReference type="PROSITE" id="PS50067"/>
    </source>
</evidence>
<dbReference type="GO" id="GO:0003777">
    <property type="term" value="F:microtubule motor activity"/>
    <property type="evidence" value="ECO:0007669"/>
    <property type="project" value="InterPro"/>
</dbReference>
<dbReference type="InterPro" id="IPR036961">
    <property type="entry name" value="Kinesin_motor_dom_sf"/>
</dbReference>
<dbReference type="Pfam" id="PF00240">
    <property type="entry name" value="ubiquitin"/>
    <property type="match status" value="2"/>
</dbReference>
<name>A0AA36JFK8_9DINO</name>
<comment type="caution">
    <text evidence="9">The sequence shown here is derived from an EMBL/GenBank/DDBJ whole genome shotgun (WGS) entry which is preliminary data.</text>
</comment>
<dbReference type="PRINTS" id="PR00380">
    <property type="entry name" value="KINESINHEAVY"/>
</dbReference>
<organism evidence="9 10">
    <name type="scientific">Effrenium voratum</name>
    <dbReference type="NCBI Taxonomy" id="2562239"/>
    <lineage>
        <taxon>Eukaryota</taxon>
        <taxon>Sar</taxon>
        <taxon>Alveolata</taxon>
        <taxon>Dinophyceae</taxon>
        <taxon>Suessiales</taxon>
        <taxon>Symbiodiniaceae</taxon>
        <taxon>Effrenium</taxon>
    </lineage>
</organism>
<keyword evidence="5" id="KW-0175">Coiled coil</keyword>
<dbReference type="InterPro" id="IPR029071">
    <property type="entry name" value="Ubiquitin-like_domsf"/>
</dbReference>
<reference evidence="9" key="1">
    <citation type="submission" date="2023-08" db="EMBL/GenBank/DDBJ databases">
        <authorList>
            <person name="Chen Y."/>
            <person name="Shah S."/>
            <person name="Dougan E. K."/>
            <person name="Thang M."/>
            <person name="Chan C."/>
        </authorList>
    </citation>
    <scope>NUCLEOTIDE SEQUENCE</scope>
</reference>
<feature type="domain" description="Kinesin motor" evidence="8">
    <location>
        <begin position="513"/>
        <end position="838"/>
    </location>
</feature>
<dbReference type="PROSITE" id="PS50053">
    <property type="entry name" value="UBIQUITIN_2"/>
    <property type="match status" value="2"/>
</dbReference>
<dbReference type="PANTHER" id="PTHR47969:SF15">
    <property type="entry name" value="CHROMOSOME-ASSOCIATED KINESIN KIF4A-RELATED"/>
    <property type="match status" value="1"/>
</dbReference>
<proteinExistence type="inferred from homology"/>
<evidence type="ECO:0000313" key="9">
    <source>
        <dbReference type="EMBL" id="CAJ1404460.1"/>
    </source>
</evidence>
<feature type="domain" description="Ubiquitin-like" evidence="7">
    <location>
        <begin position="17"/>
        <end position="84"/>
    </location>
</feature>
<accession>A0AA36JFK8</accession>
<dbReference type="Pfam" id="PF00225">
    <property type="entry name" value="Kinesin"/>
    <property type="match status" value="2"/>
</dbReference>
<evidence type="ECO:0000256" key="4">
    <source>
        <dbReference type="ARBA" id="ARBA00022840"/>
    </source>
</evidence>
<dbReference type="PANTHER" id="PTHR47969">
    <property type="entry name" value="CHROMOSOME-ASSOCIATED KINESIN KIF4A-RELATED"/>
    <property type="match status" value="1"/>
</dbReference>
<keyword evidence="3 6" id="KW-0547">Nucleotide-binding</keyword>
<dbReference type="GO" id="GO:0008017">
    <property type="term" value="F:microtubule binding"/>
    <property type="evidence" value="ECO:0007669"/>
    <property type="project" value="InterPro"/>
</dbReference>
<dbReference type="PROSITE" id="PS50067">
    <property type="entry name" value="KINESIN_MOTOR_2"/>
    <property type="match status" value="2"/>
</dbReference>
<dbReference type="InterPro" id="IPR027640">
    <property type="entry name" value="Kinesin-like_fam"/>
</dbReference>
<dbReference type="SMART" id="SM00129">
    <property type="entry name" value="KISc"/>
    <property type="match status" value="2"/>
</dbReference>
<dbReference type="EMBL" id="CAUJNA010003542">
    <property type="protein sequence ID" value="CAJ1404460.1"/>
    <property type="molecule type" value="Genomic_DNA"/>
</dbReference>
<evidence type="ECO:0008006" key="11">
    <source>
        <dbReference type="Google" id="ProtNLM"/>
    </source>
</evidence>